<dbReference type="Gene3D" id="2.80.10.50">
    <property type="match status" value="1"/>
</dbReference>
<dbReference type="EMBL" id="RSEC01000046">
    <property type="protein sequence ID" value="RSD17162.1"/>
    <property type="molecule type" value="Genomic_DNA"/>
</dbReference>
<dbReference type="SUPFAM" id="SSF50370">
    <property type="entry name" value="Ricin B-like lectins"/>
    <property type="match status" value="1"/>
</dbReference>
<evidence type="ECO:0000313" key="3">
    <source>
        <dbReference type="EMBL" id="RSD17162.1"/>
    </source>
</evidence>
<dbReference type="RefSeq" id="WP_125310549.1">
    <property type="nucleotide sequence ID" value="NZ_RSEC01000046.1"/>
</dbReference>
<dbReference type="CDD" id="cd00161">
    <property type="entry name" value="beta-trefoil_Ricin-like"/>
    <property type="match status" value="1"/>
</dbReference>
<protein>
    <recommendedName>
        <fullName evidence="5">XRE family transcriptional regulator</fullName>
    </recommendedName>
</protein>
<feature type="compositionally biased region" description="Low complexity" evidence="1">
    <location>
        <begin position="92"/>
        <end position="107"/>
    </location>
</feature>
<sequence length="414" mass="41223">MADDWPDPREAADAAQFVAAMRTLRARTDLSYRVIERRAAKAGTSLPSSTVSGALSRDTLPRADLLATFIRACGGDDATVGRWLTARADLAASEQAPPAAASAAGTARRADPGAAELAAPVERATEPASPAGPAAETAPLVESLSTEPSSAETAAPAEPATAAGPAGPVELAAAEPAAAGSAAPGGSAAPAGSAAPVEPAGTAPAPESTPQPKPVTRRRWPVLAVAAAVVLVAAGLLVLVPSRDQAAPSPTTPATSAAPASAKAGPPTGPARMRLAHTGLCVGEGTEKFVPGERIVLGQQDCATAAPPMSVEAVDGGYRLLLHSPDNGEGCVTVDYGGTNAEVLLAGDNCEPGRADQRFTFEPVTAPTPGYLLKSAAGAKWCIGVYQGSSEAGVQLIQGPCDGGPHQVFLVEAA</sequence>
<keyword evidence="2" id="KW-1133">Transmembrane helix</keyword>
<accession>A0A3R9DWN7</accession>
<evidence type="ECO:0008006" key="5">
    <source>
        <dbReference type="Google" id="ProtNLM"/>
    </source>
</evidence>
<dbReference type="AlphaFoldDB" id="A0A3R9DWN7"/>
<keyword evidence="2" id="KW-0812">Transmembrane</keyword>
<feature type="compositionally biased region" description="Low complexity" evidence="1">
    <location>
        <begin position="145"/>
        <end position="201"/>
    </location>
</feature>
<keyword evidence="4" id="KW-1185">Reference proteome</keyword>
<evidence type="ECO:0000313" key="4">
    <source>
        <dbReference type="Proteomes" id="UP000267081"/>
    </source>
</evidence>
<gene>
    <name evidence="3" type="ORF">EIY87_20465</name>
</gene>
<feature type="region of interest" description="Disordered" evidence="1">
    <location>
        <begin position="244"/>
        <end position="271"/>
    </location>
</feature>
<reference evidence="3 4" key="1">
    <citation type="submission" date="2018-12" db="EMBL/GenBank/DDBJ databases">
        <title>Amycolatopsis eburnea sp. nov. actinomycete associate with arbuscular mycorrhiza fungal spore.</title>
        <authorList>
            <person name="Lumyong S."/>
            <person name="Chaiya L."/>
        </authorList>
    </citation>
    <scope>NUCLEOTIDE SEQUENCE [LARGE SCALE GENOMIC DNA]</scope>
    <source>
        <strain evidence="3 4">GLM-1</strain>
    </source>
</reference>
<proteinExistence type="predicted"/>
<dbReference type="OrthoDB" id="3406160at2"/>
<dbReference type="InterPro" id="IPR035992">
    <property type="entry name" value="Ricin_B-like_lectins"/>
</dbReference>
<organism evidence="3 4">
    <name type="scientific">Amycolatopsis eburnea</name>
    <dbReference type="NCBI Taxonomy" id="2267691"/>
    <lineage>
        <taxon>Bacteria</taxon>
        <taxon>Bacillati</taxon>
        <taxon>Actinomycetota</taxon>
        <taxon>Actinomycetes</taxon>
        <taxon>Pseudonocardiales</taxon>
        <taxon>Pseudonocardiaceae</taxon>
        <taxon>Amycolatopsis</taxon>
    </lineage>
</organism>
<evidence type="ECO:0000256" key="1">
    <source>
        <dbReference type="SAM" id="MobiDB-lite"/>
    </source>
</evidence>
<feature type="region of interest" description="Disordered" evidence="1">
    <location>
        <begin position="92"/>
        <end position="215"/>
    </location>
</feature>
<keyword evidence="2" id="KW-0472">Membrane</keyword>
<feature type="compositionally biased region" description="Low complexity" evidence="1">
    <location>
        <begin position="244"/>
        <end position="266"/>
    </location>
</feature>
<comment type="caution">
    <text evidence="3">The sequence shown here is derived from an EMBL/GenBank/DDBJ whole genome shotgun (WGS) entry which is preliminary data.</text>
</comment>
<dbReference type="Proteomes" id="UP000267081">
    <property type="component" value="Unassembled WGS sequence"/>
</dbReference>
<evidence type="ECO:0000256" key="2">
    <source>
        <dbReference type="SAM" id="Phobius"/>
    </source>
</evidence>
<name>A0A3R9DWN7_9PSEU</name>
<feature type="transmembrane region" description="Helical" evidence="2">
    <location>
        <begin position="220"/>
        <end position="240"/>
    </location>
</feature>